<name>A0A9Q8PAA5_PASFU</name>
<reference evidence="2" key="1">
    <citation type="submission" date="2021-12" db="EMBL/GenBank/DDBJ databases">
        <authorList>
            <person name="Zaccaron A."/>
            <person name="Stergiopoulos I."/>
        </authorList>
    </citation>
    <scope>NUCLEOTIDE SEQUENCE</scope>
    <source>
        <strain evidence="2">Race5_Kim</strain>
    </source>
</reference>
<dbReference type="GeneID" id="71986847"/>
<feature type="region of interest" description="Disordered" evidence="1">
    <location>
        <begin position="41"/>
        <end position="227"/>
    </location>
</feature>
<evidence type="ECO:0000313" key="3">
    <source>
        <dbReference type="Proteomes" id="UP000756132"/>
    </source>
</evidence>
<dbReference type="RefSeq" id="XP_047763150.1">
    <property type="nucleotide sequence ID" value="XM_047906117.1"/>
</dbReference>
<gene>
    <name evidence="2" type="ORF">CLAFUR5_06969</name>
</gene>
<organism evidence="2 3">
    <name type="scientific">Passalora fulva</name>
    <name type="common">Tomato leaf mold</name>
    <name type="synonym">Cladosporium fulvum</name>
    <dbReference type="NCBI Taxonomy" id="5499"/>
    <lineage>
        <taxon>Eukaryota</taxon>
        <taxon>Fungi</taxon>
        <taxon>Dikarya</taxon>
        <taxon>Ascomycota</taxon>
        <taxon>Pezizomycotina</taxon>
        <taxon>Dothideomycetes</taxon>
        <taxon>Dothideomycetidae</taxon>
        <taxon>Mycosphaerellales</taxon>
        <taxon>Mycosphaerellaceae</taxon>
        <taxon>Fulvia</taxon>
    </lineage>
</organism>
<feature type="compositionally biased region" description="Polar residues" evidence="1">
    <location>
        <begin position="44"/>
        <end position="55"/>
    </location>
</feature>
<sequence>MAPKKANWDVQRDHMLFMLLVDNINVNWNDVAKKWAEKYPNDECTPTGSAISQHISKLKKGSGPKSGLGAASKGTPIKTTPSAKRAAPPKTPSSSAKRARTTRMSDEDDSDEEKNMSFDTVGKRETPSRRSSGPRKSYREESDEEEDIQEARDEATTRRAAAAPPQVVQASDNLEAAPAPRDSVQADDYDDLFGGPRKATARSKSNPPKFDQIPAEDSDEDTFAPMV</sequence>
<protein>
    <submittedName>
        <fullName evidence="2">Uncharacterized protein</fullName>
    </submittedName>
</protein>
<dbReference type="EMBL" id="CP090168">
    <property type="protein sequence ID" value="UJO18784.1"/>
    <property type="molecule type" value="Genomic_DNA"/>
</dbReference>
<feature type="compositionally biased region" description="Basic and acidic residues" evidence="1">
    <location>
        <begin position="113"/>
        <end position="128"/>
    </location>
</feature>
<feature type="compositionally biased region" description="Low complexity" evidence="1">
    <location>
        <begin position="63"/>
        <end position="74"/>
    </location>
</feature>
<accession>A0A9Q8PAA5</accession>
<evidence type="ECO:0000256" key="1">
    <source>
        <dbReference type="SAM" id="MobiDB-lite"/>
    </source>
</evidence>
<dbReference type="Proteomes" id="UP000756132">
    <property type="component" value="Chromosome 6"/>
</dbReference>
<dbReference type="OMA" id="EDTFAPM"/>
<dbReference type="OrthoDB" id="3650560at2759"/>
<feature type="compositionally biased region" description="Acidic residues" evidence="1">
    <location>
        <begin position="214"/>
        <end position="227"/>
    </location>
</feature>
<dbReference type="KEGG" id="ffu:CLAFUR5_06969"/>
<reference evidence="2" key="2">
    <citation type="journal article" date="2022" name="Microb. Genom.">
        <title>A chromosome-scale genome assembly of the tomato pathogen Cladosporium fulvum reveals a compartmentalized genome architecture and the presence of a dispensable chromosome.</title>
        <authorList>
            <person name="Zaccaron A.Z."/>
            <person name="Chen L.H."/>
            <person name="Samaras A."/>
            <person name="Stergiopoulos I."/>
        </authorList>
    </citation>
    <scope>NUCLEOTIDE SEQUENCE</scope>
    <source>
        <strain evidence="2">Race5_Kim</strain>
    </source>
</reference>
<proteinExistence type="predicted"/>
<evidence type="ECO:0000313" key="2">
    <source>
        <dbReference type="EMBL" id="UJO18784.1"/>
    </source>
</evidence>
<dbReference type="AlphaFoldDB" id="A0A9Q8PAA5"/>
<keyword evidence="3" id="KW-1185">Reference proteome</keyword>
<feature type="compositionally biased region" description="Low complexity" evidence="1">
    <location>
        <begin position="158"/>
        <end position="170"/>
    </location>
</feature>